<keyword evidence="3" id="KW-1185">Reference proteome</keyword>
<dbReference type="Pfam" id="PF03732">
    <property type="entry name" value="Retrotrans_gag"/>
    <property type="match status" value="1"/>
</dbReference>
<name>A0A1U8ITA4_GOSHI</name>
<dbReference type="RefSeq" id="XP_016681300.1">
    <property type="nucleotide sequence ID" value="XM_016825811.1"/>
</dbReference>
<dbReference type="CDD" id="cd00303">
    <property type="entry name" value="retropepsin_like"/>
    <property type="match status" value="1"/>
</dbReference>
<dbReference type="PaxDb" id="3635-A0A1U8ITA4"/>
<dbReference type="PANTHER" id="PTHR34482:SF36">
    <property type="entry name" value="RETROTRANSPOSON GAG DOMAIN-CONTAINING PROTEIN"/>
    <property type="match status" value="1"/>
</dbReference>
<dbReference type="AlphaFoldDB" id="A0A1U8ITA4"/>
<dbReference type="Pfam" id="PF08284">
    <property type="entry name" value="RVP_2"/>
    <property type="match status" value="1"/>
</dbReference>
<evidence type="ECO:0000256" key="1">
    <source>
        <dbReference type="SAM" id="MobiDB-lite"/>
    </source>
</evidence>
<protein>
    <recommendedName>
        <fullName evidence="2">Retrotransposon gag domain-containing protein</fullName>
    </recommendedName>
</protein>
<feature type="region of interest" description="Disordered" evidence="1">
    <location>
        <begin position="186"/>
        <end position="212"/>
    </location>
</feature>
<evidence type="ECO:0000313" key="3">
    <source>
        <dbReference type="Proteomes" id="UP000818029"/>
    </source>
</evidence>
<dbReference type="InterPro" id="IPR005162">
    <property type="entry name" value="Retrotrans_gag_dom"/>
</dbReference>
<feature type="compositionally biased region" description="Polar residues" evidence="1">
    <location>
        <begin position="23"/>
        <end position="34"/>
    </location>
</feature>
<feature type="compositionally biased region" description="Basic and acidic residues" evidence="1">
    <location>
        <begin position="186"/>
        <end position="203"/>
    </location>
</feature>
<evidence type="ECO:0000313" key="4">
    <source>
        <dbReference type="RefSeq" id="XP_016681300.1"/>
    </source>
</evidence>
<accession>A0A1U8ITA4</accession>
<gene>
    <name evidence="4" type="primary">LOC107900104</name>
</gene>
<feature type="domain" description="Retrotransposon gag" evidence="2">
    <location>
        <begin position="91"/>
        <end position="167"/>
    </location>
</feature>
<dbReference type="GeneID" id="107900104"/>
<feature type="region of interest" description="Disordered" evidence="1">
    <location>
        <begin position="1"/>
        <end position="34"/>
    </location>
</feature>
<dbReference type="PANTHER" id="PTHR34482">
    <property type="entry name" value="DNA DAMAGE-INDUCIBLE PROTEIN 1-LIKE"/>
    <property type="match status" value="1"/>
</dbReference>
<evidence type="ECO:0000259" key="2">
    <source>
        <dbReference type="Pfam" id="PF03732"/>
    </source>
</evidence>
<proteinExistence type="predicted"/>
<organism evidence="3 4">
    <name type="scientific">Gossypium hirsutum</name>
    <name type="common">Upland cotton</name>
    <name type="synonym">Gossypium mexicanum</name>
    <dbReference type="NCBI Taxonomy" id="3635"/>
    <lineage>
        <taxon>Eukaryota</taxon>
        <taxon>Viridiplantae</taxon>
        <taxon>Streptophyta</taxon>
        <taxon>Embryophyta</taxon>
        <taxon>Tracheophyta</taxon>
        <taxon>Spermatophyta</taxon>
        <taxon>Magnoliopsida</taxon>
        <taxon>eudicotyledons</taxon>
        <taxon>Gunneridae</taxon>
        <taxon>Pentapetalae</taxon>
        <taxon>rosids</taxon>
        <taxon>malvids</taxon>
        <taxon>Malvales</taxon>
        <taxon>Malvaceae</taxon>
        <taxon>Malvoideae</taxon>
        <taxon>Gossypium</taxon>
    </lineage>
</organism>
<dbReference type="Proteomes" id="UP000818029">
    <property type="component" value="Chromosome D06"/>
</dbReference>
<reference evidence="4" key="2">
    <citation type="submission" date="2025-08" db="UniProtKB">
        <authorList>
            <consortium name="RefSeq"/>
        </authorList>
    </citation>
    <scope>IDENTIFICATION</scope>
</reference>
<sequence>MAGSSASGHMPNVEARKAPVSLVTESESNDQATGDDTLSQAILRILERVVGTNTSVGLFGVAPNVDKYWLQATERIMDDLDPTSEQKLKGIVSLLRDEAYQWWLTVREGTQAKRLTWDFFKSTFQGKYVGASYVDARRKEFLSLTQGNKTVAEYEAEFLRLSFYARGIVTTKYERCAKIAEDVKHSERQNRENDTGRFRRDLEPSSTSGRLKKKVGFDGPVRAGVTIARLQPCADCGRHHLDVGLGSIKLRIVLRGLLRYKLQVKVLFSQGVGNSEARQLALVYTAHRREDGDAPDVIIGTFLIHKVPYTALIDIGSTHSYIACTMSGTLGIICESTVNKTTMLSPLGQSVRVNGVIFLADLMELPFGDFDLILGMD</sequence>
<reference evidence="3" key="1">
    <citation type="journal article" date="2020" name="Nat. Genet.">
        <title>Genomic diversifications of five Gossypium allopolyploid species and their impact on cotton improvement.</title>
        <authorList>
            <person name="Chen Z.J."/>
            <person name="Sreedasyam A."/>
            <person name="Ando A."/>
            <person name="Song Q."/>
            <person name="De Santiago L.M."/>
            <person name="Hulse-Kemp A.M."/>
            <person name="Ding M."/>
            <person name="Ye W."/>
            <person name="Kirkbride R.C."/>
            <person name="Jenkins J."/>
            <person name="Plott C."/>
            <person name="Lovell J."/>
            <person name="Lin Y.M."/>
            <person name="Vaughn R."/>
            <person name="Liu B."/>
            <person name="Simpson S."/>
            <person name="Scheffler B.E."/>
            <person name="Wen L."/>
            <person name="Saski C.A."/>
            <person name="Grover C.E."/>
            <person name="Hu G."/>
            <person name="Conover J.L."/>
            <person name="Carlson J.W."/>
            <person name="Shu S."/>
            <person name="Boston L.B."/>
            <person name="Williams M."/>
            <person name="Peterson D.G."/>
            <person name="McGee K."/>
            <person name="Jones D.C."/>
            <person name="Wendel J.F."/>
            <person name="Stelly D.M."/>
            <person name="Grimwood J."/>
            <person name="Schmutz J."/>
        </authorList>
    </citation>
    <scope>NUCLEOTIDE SEQUENCE [LARGE SCALE GENOMIC DNA]</scope>
    <source>
        <strain evidence="3">cv. TM-1</strain>
    </source>
</reference>
<dbReference type="KEGG" id="ghi:107900104"/>